<dbReference type="PANTHER" id="PTHR34856:SF2">
    <property type="entry name" value="PROTEIN NRFD"/>
    <property type="match status" value="1"/>
</dbReference>
<feature type="transmembrane region" description="Helical" evidence="7">
    <location>
        <begin position="175"/>
        <end position="196"/>
    </location>
</feature>
<feature type="transmembrane region" description="Helical" evidence="7">
    <location>
        <begin position="314"/>
        <end position="331"/>
    </location>
</feature>
<dbReference type="AlphaFoldDB" id="A0A4Q0YD86"/>
<keyword evidence="4 7" id="KW-0812">Transmembrane</keyword>
<feature type="transmembrane region" description="Helical" evidence="7">
    <location>
        <begin position="69"/>
        <end position="90"/>
    </location>
</feature>
<comment type="caution">
    <text evidence="8">The sequence shown here is derived from an EMBL/GenBank/DDBJ whole genome shotgun (WGS) entry which is preliminary data.</text>
</comment>
<evidence type="ECO:0000256" key="5">
    <source>
        <dbReference type="ARBA" id="ARBA00022989"/>
    </source>
</evidence>
<feature type="transmembrane region" description="Helical" evidence="7">
    <location>
        <begin position="27"/>
        <end position="49"/>
    </location>
</feature>
<feature type="transmembrane region" description="Helical" evidence="7">
    <location>
        <begin position="141"/>
        <end position="163"/>
    </location>
</feature>
<evidence type="ECO:0000256" key="1">
    <source>
        <dbReference type="ARBA" id="ARBA00004651"/>
    </source>
</evidence>
<reference evidence="8 9" key="1">
    <citation type="submission" date="2017-10" db="EMBL/GenBank/DDBJ databases">
        <title>Genomics of the genus Arcobacter.</title>
        <authorList>
            <person name="Perez-Cataluna A."/>
            <person name="Figueras M.J."/>
        </authorList>
    </citation>
    <scope>NUCLEOTIDE SEQUENCE [LARGE SCALE GENOMIC DNA]</scope>
    <source>
        <strain evidence="8 9">CECT 8993</strain>
    </source>
</reference>
<dbReference type="InterPro" id="IPR052049">
    <property type="entry name" value="Electron_transfer_protein"/>
</dbReference>
<feature type="transmembrane region" description="Helical" evidence="7">
    <location>
        <begin position="359"/>
        <end position="383"/>
    </location>
</feature>
<dbReference type="GO" id="GO:0005886">
    <property type="term" value="C:plasma membrane"/>
    <property type="evidence" value="ECO:0007669"/>
    <property type="project" value="UniProtKB-SubCell"/>
</dbReference>
<dbReference type="EMBL" id="PDKJ01000007">
    <property type="protein sequence ID" value="RXJ67965.1"/>
    <property type="molecule type" value="Genomic_DNA"/>
</dbReference>
<evidence type="ECO:0000313" key="9">
    <source>
        <dbReference type="Proteomes" id="UP000290172"/>
    </source>
</evidence>
<protein>
    <submittedName>
        <fullName evidence="8">Molybdopterin oxidoreductase</fullName>
    </submittedName>
</protein>
<keyword evidence="5 7" id="KW-1133">Transmembrane helix</keyword>
<feature type="transmembrane region" description="Helical" evidence="7">
    <location>
        <begin position="102"/>
        <end position="121"/>
    </location>
</feature>
<evidence type="ECO:0000256" key="3">
    <source>
        <dbReference type="ARBA" id="ARBA00022475"/>
    </source>
</evidence>
<sequence>MSFRSIIPIKEVSIRELFSFKMSFSNVTMAVITIGLLALFTAGAITYLIEGHHAYNVTREHPWGLIIGMYVFFVVSSTGLCIMSSIGHVFGVKEFEIIGKRAILGAILTICTGFLVIALEIGHPVRMVIYNILTPGFTSAIWWMGTLYGLYLGFIIFEFIFLIRDDHKWSKRFGLGGLLVGIAAHSNLGAVFGFLIARPIANGVFFPIYFILSAMITGSYLLFLMYGFRYKMNFPKEVEVMLVKLAKILGLLLVILIFFEIWRMLTSIYGGVPGRAEIAKHILMSPNFLVGEVLLGMLIPFIIILVSKGKNIKGLVWASILGMVGIFFMRYDLVHDTQLMPLQLLKIREYQLPPSLVEYFPSFAEIAISIGGIGVCFLVYYFAEKFFNLDYEK</sequence>
<feature type="transmembrane region" description="Helical" evidence="7">
    <location>
        <begin position="288"/>
        <end position="307"/>
    </location>
</feature>
<dbReference type="RefSeq" id="WP_128981321.1">
    <property type="nucleotide sequence ID" value="NZ_PDKJ01000007.1"/>
</dbReference>
<evidence type="ECO:0000313" key="8">
    <source>
        <dbReference type="EMBL" id="RXJ67965.1"/>
    </source>
</evidence>
<evidence type="ECO:0000256" key="2">
    <source>
        <dbReference type="ARBA" id="ARBA00008929"/>
    </source>
</evidence>
<organism evidence="8 9">
    <name type="scientific">Halarcobacter ebronensis</name>
    <dbReference type="NCBI Taxonomy" id="1462615"/>
    <lineage>
        <taxon>Bacteria</taxon>
        <taxon>Pseudomonadati</taxon>
        <taxon>Campylobacterota</taxon>
        <taxon>Epsilonproteobacteria</taxon>
        <taxon>Campylobacterales</taxon>
        <taxon>Arcobacteraceae</taxon>
        <taxon>Halarcobacter</taxon>
    </lineage>
</organism>
<dbReference type="Proteomes" id="UP000290172">
    <property type="component" value="Unassembled WGS sequence"/>
</dbReference>
<feature type="transmembrane region" description="Helical" evidence="7">
    <location>
        <begin position="208"/>
        <end position="228"/>
    </location>
</feature>
<feature type="transmembrane region" description="Helical" evidence="7">
    <location>
        <begin position="248"/>
        <end position="268"/>
    </location>
</feature>
<proteinExistence type="inferred from homology"/>
<keyword evidence="6 7" id="KW-0472">Membrane</keyword>
<accession>A0A4Q0YD86</accession>
<gene>
    <name evidence="8" type="ORF">CRV08_09150</name>
</gene>
<evidence type="ECO:0000256" key="6">
    <source>
        <dbReference type="ARBA" id="ARBA00023136"/>
    </source>
</evidence>
<comment type="subcellular location">
    <subcellularLocation>
        <location evidence="1">Cell membrane</location>
        <topology evidence="1">Multi-pass membrane protein</topology>
    </subcellularLocation>
</comment>
<dbReference type="InterPro" id="IPR005614">
    <property type="entry name" value="NrfD-like"/>
</dbReference>
<comment type="similarity">
    <text evidence="2">Belongs to the NrfD family.</text>
</comment>
<dbReference type="Pfam" id="PF03916">
    <property type="entry name" value="NrfD"/>
    <property type="match status" value="1"/>
</dbReference>
<evidence type="ECO:0000256" key="4">
    <source>
        <dbReference type="ARBA" id="ARBA00022692"/>
    </source>
</evidence>
<dbReference type="PANTHER" id="PTHR34856">
    <property type="entry name" value="PROTEIN NRFD"/>
    <property type="match status" value="1"/>
</dbReference>
<evidence type="ECO:0000256" key="7">
    <source>
        <dbReference type="SAM" id="Phobius"/>
    </source>
</evidence>
<name>A0A4Q0YD86_9BACT</name>
<keyword evidence="3" id="KW-1003">Cell membrane</keyword>